<dbReference type="AlphaFoldDB" id="K1KW32"/>
<gene>
    <name evidence="1" type="ORF">B879_03039</name>
</gene>
<evidence type="ECO:0000313" key="1">
    <source>
        <dbReference type="EMBL" id="EKB48355.1"/>
    </source>
</evidence>
<name>K1KW32_CECL9</name>
<proteinExistence type="predicted"/>
<dbReference type="Proteomes" id="UP000004478">
    <property type="component" value="Unassembled WGS sequence"/>
</dbReference>
<keyword evidence="2" id="KW-1185">Reference proteome</keyword>
<protein>
    <submittedName>
        <fullName evidence="1">Uncharacterized protein</fullName>
    </submittedName>
</protein>
<accession>K1KW32</accession>
<reference evidence="1 2" key="1">
    <citation type="journal article" date="2012" name="J. Bacteriol.">
        <title>Draft Genome Sequence of Cecembia lonarensis Strain LW9T, Isolated from Lonar Lake, a Haloalkaline Lake in India.</title>
        <authorList>
            <person name="Shivaji S."/>
            <person name="Ara S."/>
            <person name="Singh A."/>
            <person name="Pinnaka A.K."/>
        </authorList>
    </citation>
    <scope>NUCLEOTIDE SEQUENCE [LARGE SCALE GENOMIC DNA]</scope>
    <source>
        <strain evidence="1 2">LW9</strain>
    </source>
</reference>
<comment type="caution">
    <text evidence="1">The sequence shown here is derived from an EMBL/GenBank/DDBJ whole genome shotgun (WGS) entry which is preliminary data.</text>
</comment>
<dbReference type="EMBL" id="AMGM01000056">
    <property type="protein sequence ID" value="EKB48355.1"/>
    <property type="molecule type" value="Genomic_DNA"/>
</dbReference>
<organism evidence="1 2">
    <name type="scientific">Cecembia lonarensis (strain CCUG 58316 / KCTC 22772 / LW9)</name>
    <dbReference type="NCBI Taxonomy" id="1225176"/>
    <lineage>
        <taxon>Bacteria</taxon>
        <taxon>Pseudomonadati</taxon>
        <taxon>Bacteroidota</taxon>
        <taxon>Cytophagia</taxon>
        <taxon>Cytophagales</taxon>
        <taxon>Cyclobacteriaceae</taxon>
        <taxon>Cecembia</taxon>
    </lineage>
</organism>
<evidence type="ECO:0000313" key="2">
    <source>
        <dbReference type="Proteomes" id="UP000004478"/>
    </source>
</evidence>
<sequence length="46" mass="5447">MIRMVKKNTSIRKSVAFADGGVINYWKIIFRKYVQIQKRTVNPLPH</sequence>